<dbReference type="PANTHER" id="PTHR24128">
    <property type="entry name" value="HOMEOBOX PROTEIN WARIAI"/>
    <property type="match status" value="1"/>
</dbReference>
<dbReference type="EnsemblPlants" id="AET03074">
    <property type="protein sequence ID" value="AET03074"/>
    <property type="gene ID" value="MTR_8g062410"/>
</dbReference>
<dbReference type="InterPro" id="IPR036770">
    <property type="entry name" value="Ankyrin_rpt-contain_sf"/>
</dbReference>
<dbReference type="InterPro" id="IPR002110">
    <property type="entry name" value="Ankyrin_rpt"/>
</dbReference>
<feature type="transmembrane region" description="Helical" evidence="2">
    <location>
        <begin position="398"/>
        <end position="421"/>
    </location>
</feature>
<dbReference type="PaxDb" id="3880-AET03074"/>
<gene>
    <name evidence="4" type="ordered locus">MTR_8g062410</name>
</gene>
<feature type="transmembrane region" description="Helical" evidence="2">
    <location>
        <begin position="282"/>
        <end position="299"/>
    </location>
</feature>
<organism evidence="4 6">
    <name type="scientific">Medicago truncatula</name>
    <name type="common">Barrel medic</name>
    <name type="synonym">Medicago tribuloides</name>
    <dbReference type="NCBI Taxonomy" id="3880"/>
    <lineage>
        <taxon>Eukaryota</taxon>
        <taxon>Viridiplantae</taxon>
        <taxon>Streptophyta</taxon>
        <taxon>Embryophyta</taxon>
        <taxon>Tracheophyta</taxon>
        <taxon>Spermatophyta</taxon>
        <taxon>Magnoliopsida</taxon>
        <taxon>eudicotyledons</taxon>
        <taxon>Gunneridae</taxon>
        <taxon>Pentapetalae</taxon>
        <taxon>rosids</taxon>
        <taxon>fabids</taxon>
        <taxon>Fabales</taxon>
        <taxon>Fabaceae</taxon>
        <taxon>Papilionoideae</taxon>
        <taxon>50 kb inversion clade</taxon>
        <taxon>NPAAA clade</taxon>
        <taxon>Hologalegina</taxon>
        <taxon>IRL clade</taxon>
        <taxon>Trifolieae</taxon>
        <taxon>Medicago</taxon>
    </lineage>
</organism>
<accession>G7LEM9</accession>
<dbReference type="OMA" id="SCPECIQ"/>
<keyword evidence="6" id="KW-1185">Reference proteome</keyword>
<dbReference type="AlphaFoldDB" id="G7LEM9"/>
<sequence>MNTTNNGDRLKAAAQTGDIDLLYSVIQDDPSILENIDVISFVETPLHIAASLGHMPFANEIMNLKPSFAWKLNPQGFSPIHLAMQNGQKSMVFHFLHNNKDLVRIKGREGITPLHFASQIGEVNHLEYFLFLCPESIEYLTVRHETALHIAVKNGQFEALQVLVIWLRTNTKRRAQMLENRILNQWDEARNTILHISALRSDPQALLLLLRTGRIDLCSKNLENKTALDIASTPDVKSILLSFGAKPSIEITDAPTISHIRYNPLISIIRIRRNITEEQRNSWLIVATLVATAIYQSGLSPPSGIYQVSASDGNGVNITSSNSTISTPGNAGKSVLSGYEFFLFLFINMYSFSVSILAIFFMIPYGKIGFLVASPMRWLTVSYLFSMWRISPTHVNSIILFILFSSFMLAMVIDVIVGVYIRRNINKACGHIDDGTMTTETATETTAGRIHNQ</sequence>
<evidence type="ECO:0000259" key="3">
    <source>
        <dbReference type="Pfam" id="PF13962"/>
    </source>
</evidence>
<keyword evidence="2" id="KW-0812">Transmembrane</keyword>
<keyword evidence="2" id="KW-1133">Transmembrane helix</keyword>
<reference evidence="4 6" key="2">
    <citation type="journal article" date="2014" name="BMC Genomics">
        <title>An improved genome release (version Mt4.0) for the model legume Medicago truncatula.</title>
        <authorList>
            <person name="Tang H."/>
            <person name="Krishnakumar V."/>
            <person name="Bidwell S."/>
            <person name="Rosen B."/>
            <person name="Chan A."/>
            <person name="Zhou S."/>
            <person name="Gentzbittel L."/>
            <person name="Childs K.L."/>
            <person name="Yandell M."/>
            <person name="Gundlach H."/>
            <person name="Mayer K.F."/>
            <person name="Schwartz D.C."/>
            <person name="Town C.D."/>
        </authorList>
    </citation>
    <scope>GENOME REANNOTATION</scope>
    <source>
        <strain evidence="5 6">cv. Jemalong A17</strain>
    </source>
</reference>
<dbReference type="PANTHER" id="PTHR24128:SF87">
    <property type="entry name" value="ANKYRIN REPEAT FAMILY PROTEIN"/>
    <property type="match status" value="1"/>
</dbReference>
<dbReference type="EMBL" id="CM001224">
    <property type="protein sequence ID" value="AET03074.1"/>
    <property type="molecule type" value="Genomic_DNA"/>
</dbReference>
<evidence type="ECO:0000313" key="4">
    <source>
        <dbReference type="EMBL" id="AET03074.1"/>
    </source>
</evidence>
<dbReference type="HOGENOM" id="CLU_000134_47_1_1"/>
<reference evidence="4 6" key="1">
    <citation type="journal article" date="2011" name="Nature">
        <title>The Medicago genome provides insight into the evolution of rhizobial symbioses.</title>
        <authorList>
            <person name="Young N.D."/>
            <person name="Debelle F."/>
            <person name="Oldroyd G.E."/>
            <person name="Geurts R."/>
            <person name="Cannon S.B."/>
            <person name="Udvardi M.K."/>
            <person name="Benedito V.A."/>
            <person name="Mayer K.F."/>
            <person name="Gouzy J."/>
            <person name="Schoof H."/>
            <person name="Van de Peer Y."/>
            <person name="Proost S."/>
            <person name="Cook D.R."/>
            <person name="Meyers B.C."/>
            <person name="Spannagl M."/>
            <person name="Cheung F."/>
            <person name="De Mita S."/>
            <person name="Krishnakumar V."/>
            <person name="Gundlach H."/>
            <person name="Zhou S."/>
            <person name="Mudge J."/>
            <person name="Bharti A.K."/>
            <person name="Murray J.D."/>
            <person name="Naoumkina M.A."/>
            <person name="Rosen B."/>
            <person name="Silverstein K.A."/>
            <person name="Tang H."/>
            <person name="Rombauts S."/>
            <person name="Zhao P.X."/>
            <person name="Zhou P."/>
            <person name="Barbe V."/>
            <person name="Bardou P."/>
            <person name="Bechner M."/>
            <person name="Bellec A."/>
            <person name="Berger A."/>
            <person name="Berges H."/>
            <person name="Bidwell S."/>
            <person name="Bisseling T."/>
            <person name="Choisne N."/>
            <person name="Couloux A."/>
            <person name="Denny R."/>
            <person name="Deshpande S."/>
            <person name="Dai X."/>
            <person name="Doyle J.J."/>
            <person name="Dudez A.M."/>
            <person name="Farmer A.D."/>
            <person name="Fouteau S."/>
            <person name="Franken C."/>
            <person name="Gibelin C."/>
            <person name="Gish J."/>
            <person name="Goldstein S."/>
            <person name="Gonzalez A.J."/>
            <person name="Green P.J."/>
            <person name="Hallab A."/>
            <person name="Hartog M."/>
            <person name="Hua A."/>
            <person name="Humphray S.J."/>
            <person name="Jeong D.H."/>
            <person name="Jing Y."/>
            <person name="Jocker A."/>
            <person name="Kenton S.M."/>
            <person name="Kim D.J."/>
            <person name="Klee K."/>
            <person name="Lai H."/>
            <person name="Lang C."/>
            <person name="Lin S."/>
            <person name="Macmil S.L."/>
            <person name="Magdelenat G."/>
            <person name="Matthews L."/>
            <person name="McCorrison J."/>
            <person name="Monaghan E.L."/>
            <person name="Mun J.H."/>
            <person name="Najar F.Z."/>
            <person name="Nicholson C."/>
            <person name="Noirot C."/>
            <person name="O'Bleness M."/>
            <person name="Paule C.R."/>
            <person name="Poulain J."/>
            <person name="Prion F."/>
            <person name="Qin B."/>
            <person name="Qu C."/>
            <person name="Retzel E.F."/>
            <person name="Riddle C."/>
            <person name="Sallet E."/>
            <person name="Samain S."/>
            <person name="Samson N."/>
            <person name="Sanders I."/>
            <person name="Saurat O."/>
            <person name="Scarpelli C."/>
            <person name="Schiex T."/>
            <person name="Segurens B."/>
            <person name="Severin A.J."/>
            <person name="Sherrier D.J."/>
            <person name="Shi R."/>
            <person name="Sims S."/>
            <person name="Singer S.R."/>
            <person name="Sinharoy S."/>
            <person name="Sterck L."/>
            <person name="Viollet A."/>
            <person name="Wang B.B."/>
            <person name="Wang K."/>
            <person name="Wang M."/>
            <person name="Wang X."/>
            <person name="Warfsmann J."/>
            <person name="Weissenbach J."/>
            <person name="White D.D."/>
            <person name="White J.D."/>
            <person name="Wiley G.B."/>
            <person name="Wincker P."/>
            <person name="Xing Y."/>
            <person name="Yang L."/>
            <person name="Yao Z."/>
            <person name="Ying F."/>
            <person name="Zhai J."/>
            <person name="Zhou L."/>
            <person name="Zuber A."/>
            <person name="Denarie J."/>
            <person name="Dixon R.A."/>
            <person name="May G.D."/>
            <person name="Schwartz D.C."/>
            <person name="Rogers J."/>
            <person name="Quetier F."/>
            <person name="Town C.D."/>
            <person name="Roe B.A."/>
        </authorList>
    </citation>
    <scope>NUCLEOTIDE SEQUENCE [LARGE SCALE GENOMIC DNA]</scope>
    <source>
        <strain evidence="4">A17</strain>
        <strain evidence="5 6">cv. Jemalong A17</strain>
    </source>
</reference>
<dbReference type="STRING" id="3880.G7LEM9"/>
<dbReference type="Pfam" id="PF12796">
    <property type="entry name" value="Ank_2"/>
    <property type="match status" value="1"/>
</dbReference>
<dbReference type="Pfam" id="PF13962">
    <property type="entry name" value="PGG"/>
    <property type="match status" value="1"/>
</dbReference>
<evidence type="ECO:0000256" key="2">
    <source>
        <dbReference type="SAM" id="Phobius"/>
    </source>
</evidence>
<evidence type="ECO:0000256" key="1">
    <source>
        <dbReference type="ARBA" id="ARBA00004413"/>
    </source>
</evidence>
<dbReference type="SMART" id="SM00248">
    <property type="entry name" value="ANK"/>
    <property type="match status" value="5"/>
</dbReference>
<keyword evidence="2" id="KW-0472">Membrane</keyword>
<dbReference type="InterPro" id="IPR026961">
    <property type="entry name" value="PGG_dom"/>
</dbReference>
<dbReference type="Gene3D" id="1.25.40.20">
    <property type="entry name" value="Ankyrin repeat-containing domain"/>
    <property type="match status" value="1"/>
</dbReference>
<dbReference type="eggNOG" id="KOG0504">
    <property type="taxonomic scope" value="Eukaryota"/>
</dbReference>
<name>G7LEM9_MEDTR</name>
<proteinExistence type="predicted"/>
<feature type="transmembrane region" description="Helical" evidence="2">
    <location>
        <begin position="368"/>
        <end position="386"/>
    </location>
</feature>
<dbReference type="Proteomes" id="UP000002051">
    <property type="component" value="Chromosome 8"/>
</dbReference>
<dbReference type="SUPFAM" id="SSF48403">
    <property type="entry name" value="Ankyrin repeat"/>
    <property type="match status" value="1"/>
</dbReference>
<protein>
    <submittedName>
        <fullName evidence="4">Ankyrin repeat protein</fullName>
    </submittedName>
</protein>
<evidence type="ECO:0000313" key="6">
    <source>
        <dbReference type="Proteomes" id="UP000002051"/>
    </source>
</evidence>
<feature type="domain" description="PGG" evidence="3">
    <location>
        <begin position="276"/>
        <end position="387"/>
    </location>
</feature>
<comment type="subcellular location">
    <subcellularLocation>
        <location evidence="1">Cell membrane</location>
        <topology evidence="1">Peripheral membrane protein</topology>
        <orientation evidence="1">Cytoplasmic side</orientation>
    </subcellularLocation>
</comment>
<evidence type="ECO:0000313" key="5">
    <source>
        <dbReference type="EnsemblPlants" id="AET03074"/>
    </source>
</evidence>
<dbReference type="GO" id="GO:0005886">
    <property type="term" value="C:plasma membrane"/>
    <property type="evidence" value="ECO:0007669"/>
    <property type="project" value="UniProtKB-SubCell"/>
</dbReference>
<feature type="transmembrane region" description="Helical" evidence="2">
    <location>
        <begin position="341"/>
        <end position="361"/>
    </location>
</feature>
<reference evidence="5" key="3">
    <citation type="submission" date="2015-04" db="UniProtKB">
        <authorList>
            <consortium name="EnsemblPlants"/>
        </authorList>
    </citation>
    <scope>IDENTIFICATION</scope>
    <source>
        <strain evidence="5">cv. Jemalong A17</strain>
    </source>
</reference>